<proteinExistence type="predicted"/>
<evidence type="ECO:0000256" key="1">
    <source>
        <dbReference type="SAM" id="MobiDB-lite"/>
    </source>
</evidence>
<comment type="caution">
    <text evidence="2">The sequence shown here is derived from an EMBL/GenBank/DDBJ whole genome shotgun (WGS) entry which is preliminary data.</text>
</comment>
<name>A0ABQ9GW29_9NEOP</name>
<feature type="region of interest" description="Disordered" evidence="1">
    <location>
        <begin position="108"/>
        <end position="150"/>
    </location>
</feature>
<keyword evidence="3" id="KW-1185">Reference proteome</keyword>
<protein>
    <submittedName>
        <fullName evidence="2">Uncharacterized protein</fullName>
    </submittedName>
</protein>
<feature type="compositionally biased region" description="Basic and acidic residues" evidence="1">
    <location>
        <begin position="108"/>
        <end position="125"/>
    </location>
</feature>
<dbReference type="Proteomes" id="UP001159363">
    <property type="component" value="Chromosome 8"/>
</dbReference>
<organism evidence="2 3">
    <name type="scientific">Dryococelus australis</name>
    <dbReference type="NCBI Taxonomy" id="614101"/>
    <lineage>
        <taxon>Eukaryota</taxon>
        <taxon>Metazoa</taxon>
        <taxon>Ecdysozoa</taxon>
        <taxon>Arthropoda</taxon>
        <taxon>Hexapoda</taxon>
        <taxon>Insecta</taxon>
        <taxon>Pterygota</taxon>
        <taxon>Neoptera</taxon>
        <taxon>Polyneoptera</taxon>
        <taxon>Phasmatodea</taxon>
        <taxon>Verophasmatodea</taxon>
        <taxon>Anareolatae</taxon>
        <taxon>Phasmatidae</taxon>
        <taxon>Eurycanthinae</taxon>
        <taxon>Dryococelus</taxon>
    </lineage>
</organism>
<feature type="compositionally biased region" description="Basic and acidic residues" evidence="1">
    <location>
        <begin position="137"/>
        <end position="150"/>
    </location>
</feature>
<dbReference type="EMBL" id="JARBHB010000009">
    <property type="protein sequence ID" value="KAJ8876201.1"/>
    <property type="molecule type" value="Genomic_DNA"/>
</dbReference>
<evidence type="ECO:0000313" key="3">
    <source>
        <dbReference type="Proteomes" id="UP001159363"/>
    </source>
</evidence>
<sequence>MKALYPLLNYHSGLSHKKWDSIISDYDWTLYYLGYAAPDWAYCAQTHLNSLQMVQNKCLRMAAHASYVPNRCLHAELKQELLKQAQNFYQSNEDHANPLITALGMSMEQRRNGRTRETEIPEKTRRPAVSPGTMPTRENKEASRRESSPVRLDGRRIWQDVVNGFTAKSWRKKFVDVSPGNAVATAIASLCPTYWEIFSPRDNRMPTDAVPQKKFHVRIGRQFLTEFPKLRIPEGLEGPVACFHICKKRERLAMNRTRKQQHGRVSSRSVCFLQSNIFPWRVHERIEGITLTIASLRDSPPRPSGCGCSCRRLHPWLAPFTLLAPPHVLVFEMSSYWFPLCTKGGIYQWFVSVQKEVHEERDAPYNPFTVTSDFSEALLKFYFQDIPPPRPIRVKRGELCSSARMQGMGKRNIPEKTPSTSRIVQYEYQARKYRIRTSPGFEPGSA</sequence>
<accession>A0ABQ9GW29</accession>
<reference evidence="2 3" key="1">
    <citation type="submission" date="2023-02" db="EMBL/GenBank/DDBJ databases">
        <title>LHISI_Scaffold_Assembly.</title>
        <authorList>
            <person name="Stuart O.P."/>
            <person name="Cleave R."/>
            <person name="Magrath M.J.L."/>
            <person name="Mikheyev A.S."/>
        </authorList>
    </citation>
    <scope>NUCLEOTIDE SEQUENCE [LARGE SCALE GENOMIC DNA]</scope>
    <source>
        <strain evidence="2">Daus_M_001</strain>
        <tissue evidence="2">Leg muscle</tissue>
    </source>
</reference>
<evidence type="ECO:0000313" key="2">
    <source>
        <dbReference type="EMBL" id="KAJ8876201.1"/>
    </source>
</evidence>
<gene>
    <name evidence="2" type="ORF">PR048_024111</name>
</gene>